<evidence type="ECO:0000256" key="1">
    <source>
        <dbReference type="SAM" id="MobiDB-lite"/>
    </source>
</evidence>
<keyword evidence="3" id="KW-1185">Reference proteome</keyword>
<dbReference type="AlphaFoldDB" id="A0A0E0LPR3"/>
<dbReference type="Gramene" id="OPUNC07G24640.1">
    <property type="protein sequence ID" value="OPUNC07G24640.1"/>
    <property type="gene ID" value="OPUNC07G24640"/>
</dbReference>
<reference evidence="2" key="1">
    <citation type="submission" date="2015-04" db="UniProtKB">
        <authorList>
            <consortium name="EnsemblPlants"/>
        </authorList>
    </citation>
    <scope>IDENTIFICATION</scope>
</reference>
<organism evidence="2">
    <name type="scientific">Oryza punctata</name>
    <name type="common">Red rice</name>
    <dbReference type="NCBI Taxonomy" id="4537"/>
    <lineage>
        <taxon>Eukaryota</taxon>
        <taxon>Viridiplantae</taxon>
        <taxon>Streptophyta</taxon>
        <taxon>Embryophyta</taxon>
        <taxon>Tracheophyta</taxon>
        <taxon>Spermatophyta</taxon>
        <taxon>Magnoliopsida</taxon>
        <taxon>Liliopsida</taxon>
        <taxon>Poales</taxon>
        <taxon>Poaceae</taxon>
        <taxon>BOP clade</taxon>
        <taxon>Oryzoideae</taxon>
        <taxon>Oryzeae</taxon>
        <taxon>Oryzinae</taxon>
        <taxon>Oryza</taxon>
    </lineage>
</organism>
<dbReference type="EnsemblPlants" id="OPUNC07G24640.1">
    <property type="protein sequence ID" value="OPUNC07G24640.1"/>
    <property type="gene ID" value="OPUNC07G24640"/>
</dbReference>
<proteinExistence type="predicted"/>
<accession>A0A0E0LPR3</accession>
<name>A0A0E0LPR3_ORYPU</name>
<dbReference type="HOGENOM" id="CLU_2053503_0_0_1"/>
<feature type="region of interest" description="Disordered" evidence="1">
    <location>
        <begin position="1"/>
        <end position="120"/>
    </location>
</feature>
<sequence length="120" mass="12550">MCEIRGTARGGSKASDPDSHLARGAHGKNPSTAPPQSEPTKERVPPFAPSGKLVSQELADPAGGSSFTQKRRRSSQPADSRGEATPGGDEAAARKTHKTSPLAEVEFADTRKPITRADSC</sequence>
<evidence type="ECO:0000313" key="2">
    <source>
        <dbReference type="EnsemblPlants" id="OPUNC07G24640.1"/>
    </source>
</evidence>
<protein>
    <submittedName>
        <fullName evidence="2">Uncharacterized protein</fullName>
    </submittedName>
</protein>
<dbReference type="STRING" id="4537.A0A0E0LPR3"/>
<evidence type="ECO:0000313" key="3">
    <source>
        <dbReference type="Proteomes" id="UP000026962"/>
    </source>
</evidence>
<dbReference type="PANTHER" id="PTHR35985:SF1">
    <property type="entry name" value="OS07G0675200 PROTEIN"/>
    <property type="match status" value="1"/>
</dbReference>
<dbReference type="Proteomes" id="UP000026962">
    <property type="component" value="Chromosome 7"/>
</dbReference>
<dbReference type="PANTHER" id="PTHR35985">
    <property type="entry name" value="OS07G0675200 PROTEIN"/>
    <property type="match status" value="1"/>
</dbReference>
<reference evidence="2" key="2">
    <citation type="submission" date="2018-05" db="EMBL/GenBank/DDBJ databases">
        <title>OpunRS2 (Oryza punctata Reference Sequence Version 2).</title>
        <authorList>
            <person name="Zhang J."/>
            <person name="Kudrna D."/>
            <person name="Lee S."/>
            <person name="Talag J."/>
            <person name="Welchert J."/>
            <person name="Wing R.A."/>
        </authorList>
    </citation>
    <scope>NUCLEOTIDE SEQUENCE [LARGE SCALE GENOMIC DNA]</scope>
</reference>